<name>A0A1I6FUX7_9RHOB</name>
<dbReference type="RefSeq" id="WP_090211740.1">
    <property type="nucleotide sequence ID" value="NZ_FOYO01000001.1"/>
</dbReference>
<reference evidence="3" key="1">
    <citation type="submission" date="2016-10" db="EMBL/GenBank/DDBJ databases">
        <authorList>
            <person name="Varghese N."/>
            <person name="Submissions S."/>
        </authorList>
    </citation>
    <scope>NUCLEOTIDE SEQUENCE [LARGE SCALE GENOMIC DNA]</scope>
    <source>
        <strain evidence="3">DSM 26921</strain>
    </source>
</reference>
<dbReference type="InterPro" id="IPR029044">
    <property type="entry name" value="Nucleotide-diphossugar_trans"/>
</dbReference>
<evidence type="ECO:0000259" key="1">
    <source>
        <dbReference type="Pfam" id="PF00483"/>
    </source>
</evidence>
<dbReference type="GO" id="GO:0016740">
    <property type="term" value="F:transferase activity"/>
    <property type="evidence" value="ECO:0007669"/>
    <property type="project" value="UniProtKB-KW"/>
</dbReference>
<dbReference type="OrthoDB" id="9814110at2"/>
<dbReference type="AlphaFoldDB" id="A0A1I6FUX7"/>
<keyword evidence="3" id="KW-1185">Reference proteome</keyword>
<dbReference type="EMBL" id="FOYO01000001">
    <property type="protein sequence ID" value="SFR33721.1"/>
    <property type="molecule type" value="Genomic_DNA"/>
</dbReference>
<dbReference type="Pfam" id="PF00483">
    <property type="entry name" value="NTP_transferase"/>
    <property type="match status" value="1"/>
</dbReference>
<gene>
    <name evidence="2" type="ORF">SAMN04488002_0368</name>
</gene>
<dbReference type="InterPro" id="IPR005835">
    <property type="entry name" value="NTP_transferase_dom"/>
</dbReference>
<proteinExistence type="predicted"/>
<dbReference type="Proteomes" id="UP000199658">
    <property type="component" value="Unassembled WGS sequence"/>
</dbReference>
<dbReference type="SUPFAM" id="SSF53448">
    <property type="entry name" value="Nucleotide-diphospho-sugar transferases"/>
    <property type="match status" value="1"/>
</dbReference>
<dbReference type="STRING" id="670154.SAMN04488002_0368"/>
<dbReference type="CDD" id="cd06426">
    <property type="entry name" value="NTP_transferase_like_2"/>
    <property type="match status" value="1"/>
</dbReference>
<dbReference type="PANTHER" id="PTHR22572">
    <property type="entry name" value="SUGAR-1-PHOSPHATE GUANYL TRANSFERASE"/>
    <property type="match status" value="1"/>
</dbReference>
<dbReference type="Gene3D" id="3.90.550.10">
    <property type="entry name" value="Spore Coat Polysaccharide Biosynthesis Protein SpsA, Chain A"/>
    <property type="match status" value="1"/>
</dbReference>
<protein>
    <submittedName>
        <fullName evidence="2">Nucleotidyl transferase</fullName>
    </submittedName>
</protein>
<organism evidence="2 3">
    <name type="scientific">Litoreibacter janthinus</name>
    <dbReference type="NCBI Taxonomy" id="670154"/>
    <lineage>
        <taxon>Bacteria</taxon>
        <taxon>Pseudomonadati</taxon>
        <taxon>Pseudomonadota</taxon>
        <taxon>Alphaproteobacteria</taxon>
        <taxon>Rhodobacterales</taxon>
        <taxon>Roseobacteraceae</taxon>
        <taxon>Litoreibacter</taxon>
    </lineage>
</organism>
<sequence length="232" mass="25457">MRAIVLAGGEGKRLRPYTHVLPKPLMPVGGRPILEIIVGQLKAAGFDDLTFAVGYLASIIQTYFHDGSRFGVKIGYSMEEKKLGTAGPLGLIKDRPTDPFLVMNGDILTNIDYAAFMEAHKASGALATLAVFPKAVPISLGVLELDDADNITGYIEKPTLHYPVSTGMYCFNPRIFDFIPENEYLDLPDLVLKLIAAGETVRGFNFDDQWLDIGRPSDYEAAEELFAKVKTD</sequence>
<feature type="domain" description="Nucleotidyl transferase" evidence="1">
    <location>
        <begin position="3"/>
        <end position="224"/>
    </location>
</feature>
<dbReference type="InterPro" id="IPR050486">
    <property type="entry name" value="Mannose-1P_guanyltransferase"/>
</dbReference>
<keyword evidence="2" id="KW-0808">Transferase</keyword>
<accession>A0A1I6FUX7</accession>
<evidence type="ECO:0000313" key="3">
    <source>
        <dbReference type="Proteomes" id="UP000199658"/>
    </source>
</evidence>
<evidence type="ECO:0000313" key="2">
    <source>
        <dbReference type="EMBL" id="SFR33721.1"/>
    </source>
</evidence>